<dbReference type="PANTHER" id="PTHR48111:SF28">
    <property type="entry name" value="TRANSCRIPTIONAL REGULATORY PROTEIN TCRX-RELATED"/>
    <property type="match status" value="1"/>
</dbReference>
<feature type="domain" description="Response regulatory" evidence="4">
    <location>
        <begin position="2"/>
        <end position="117"/>
    </location>
</feature>
<dbReference type="PANTHER" id="PTHR48111">
    <property type="entry name" value="REGULATOR OF RPOS"/>
    <property type="match status" value="1"/>
</dbReference>
<keyword evidence="2" id="KW-0597">Phosphoprotein</keyword>
<dbReference type="InterPro" id="IPR036388">
    <property type="entry name" value="WH-like_DNA-bd_sf"/>
</dbReference>
<dbReference type="Pfam" id="PF00072">
    <property type="entry name" value="Response_reg"/>
    <property type="match status" value="1"/>
</dbReference>
<dbReference type="SMART" id="SM00862">
    <property type="entry name" value="Trans_reg_C"/>
    <property type="match status" value="1"/>
</dbReference>
<keyword evidence="7" id="KW-1185">Reference proteome</keyword>
<dbReference type="PROSITE" id="PS51755">
    <property type="entry name" value="OMPR_PHOB"/>
    <property type="match status" value="1"/>
</dbReference>
<sequence>MRILVAEDDLRLAALLGQSLTEAGWSVETVHDGRSALGRAMPGSAHDVLLLDWMLPGLDGLTVCRRLRALGQTTPVLVLTARGQVRDRIEGLDAGADDYLAKPFDLDELLARLRALHRRAAYGDASVAEVDGLVVDPAARRVTRDGVEVELTAREFDILHLLVARAGQVVTRYTILDEVWDGETDLRSNVIDVYLASIRSKIDRPFGTRTITTLRGAGYRVDRRATSADPA</sequence>
<evidence type="ECO:0000313" key="6">
    <source>
        <dbReference type="EMBL" id="MEQ7847565.1"/>
    </source>
</evidence>
<feature type="DNA-binding region" description="OmpR/PhoB-type" evidence="3">
    <location>
        <begin position="125"/>
        <end position="223"/>
    </location>
</feature>
<accession>A0ABV1NYL5</accession>
<evidence type="ECO:0000259" key="5">
    <source>
        <dbReference type="PROSITE" id="PS51755"/>
    </source>
</evidence>
<dbReference type="InterPro" id="IPR001867">
    <property type="entry name" value="OmpR/PhoB-type_DNA-bd"/>
</dbReference>
<reference evidence="6 7" key="1">
    <citation type="submission" date="2024-02" db="EMBL/GenBank/DDBJ databases">
        <title>Full genome sequence of Nocardioides kribbensis.</title>
        <authorList>
            <person name="Poletto B.L."/>
            <person name="Silva G."/>
            <person name="Galante D."/>
            <person name="Campos K.R."/>
            <person name="Santos M.B.N."/>
            <person name="Sacchi C.T."/>
        </authorList>
    </citation>
    <scope>NUCLEOTIDE SEQUENCE [LARGE SCALE GENOMIC DNA]</scope>
    <source>
        <strain evidence="6 7">O4R</strain>
    </source>
</reference>
<evidence type="ECO:0000313" key="7">
    <source>
        <dbReference type="Proteomes" id="UP001482520"/>
    </source>
</evidence>
<dbReference type="EMBL" id="JBEGDP010000009">
    <property type="protein sequence ID" value="MEQ7847565.1"/>
    <property type="molecule type" value="Genomic_DNA"/>
</dbReference>
<dbReference type="InterPro" id="IPR001789">
    <property type="entry name" value="Sig_transdc_resp-reg_receiver"/>
</dbReference>
<dbReference type="InterPro" id="IPR011006">
    <property type="entry name" value="CheY-like_superfamily"/>
</dbReference>
<dbReference type="SMART" id="SM00448">
    <property type="entry name" value="REC"/>
    <property type="match status" value="1"/>
</dbReference>
<dbReference type="RefSeq" id="WP_349804543.1">
    <property type="nucleotide sequence ID" value="NZ_JBEGDP010000009.1"/>
</dbReference>
<evidence type="ECO:0000256" key="3">
    <source>
        <dbReference type="PROSITE-ProRule" id="PRU01091"/>
    </source>
</evidence>
<proteinExistence type="predicted"/>
<protein>
    <submittedName>
        <fullName evidence="6">Response regulator transcription factor</fullName>
    </submittedName>
</protein>
<keyword evidence="1 3" id="KW-0238">DNA-binding</keyword>
<evidence type="ECO:0000259" key="4">
    <source>
        <dbReference type="PROSITE" id="PS50110"/>
    </source>
</evidence>
<dbReference type="Gene3D" id="1.10.10.10">
    <property type="entry name" value="Winged helix-like DNA-binding domain superfamily/Winged helix DNA-binding domain"/>
    <property type="match status" value="1"/>
</dbReference>
<dbReference type="SUPFAM" id="SSF52172">
    <property type="entry name" value="CheY-like"/>
    <property type="match status" value="1"/>
</dbReference>
<organism evidence="6 7">
    <name type="scientific">Nocardioides kribbensis</name>
    <dbReference type="NCBI Taxonomy" id="305517"/>
    <lineage>
        <taxon>Bacteria</taxon>
        <taxon>Bacillati</taxon>
        <taxon>Actinomycetota</taxon>
        <taxon>Actinomycetes</taxon>
        <taxon>Propionibacteriales</taxon>
        <taxon>Nocardioidaceae</taxon>
        <taxon>Nocardioides</taxon>
    </lineage>
</organism>
<dbReference type="PROSITE" id="PS50110">
    <property type="entry name" value="RESPONSE_REGULATORY"/>
    <property type="match status" value="1"/>
</dbReference>
<name>A0ABV1NYL5_9ACTN</name>
<dbReference type="Gene3D" id="3.40.50.2300">
    <property type="match status" value="1"/>
</dbReference>
<dbReference type="Pfam" id="PF00486">
    <property type="entry name" value="Trans_reg_C"/>
    <property type="match status" value="1"/>
</dbReference>
<comment type="caution">
    <text evidence="6">The sequence shown here is derived from an EMBL/GenBank/DDBJ whole genome shotgun (WGS) entry which is preliminary data.</text>
</comment>
<dbReference type="Gene3D" id="6.10.250.690">
    <property type="match status" value="1"/>
</dbReference>
<dbReference type="InterPro" id="IPR039420">
    <property type="entry name" value="WalR-like"/>
</dbReference>
<feature type="domain" description="OmpR/PhoB-type" evidence="5">
    <location>
        <begin position="125"/>
        <end position="223"/>
    </location>
</feature>
<evidence type="ECO:0000256" key="1">
    <source>
        <dbReference type="ARBA" id="ARBA00023125"/>
    </source>
</evidence>
<dbReference type="Proteomes" id="UP001482520">
    <property type="component" value="Unassembled WGS sequence"/>
</dbReference>
<evidence type="ECO:0000256" key="2">
    <source>
        <dbReference type="PROSITE-ProRule" id="PRU00169"/>
    </source>
</evidence>
<gene>
    <name evidence="6" type="ORF">V6R90_09770</name>
</gene>
<feature type="modified residue" description="4-aspartylphosphate" evidence="2">
    <location>
        <position position="52"/>
    </location>
</feature>
<dbReference type="CDD" id="cd00383">
    <property type="entry name" value="trans_reg_C"/>
    <property type="match status" value="1"/>
</dbReference>